<dbReference type="RefSeq" id="WP_276304311.1">
    <property type="nucleotide sequence ID" value="NZ_CP119992.1"/>
</dbReference>
<feature type="compositionally biased region" description="Acidic residues" evidence="6">
    <location>
        <begin position="79"/>
        <end position="96"/>
    </location>
</feature>
<evidence type="ECO:0000256" key="3">
    <source>
        <dbReference type="ARBA" id="ARBA00022679"/>
    </source>
</evidence>
<dbReference type="InterPro" id="IPR011053">
    <property type="entry name" value="Single_hybrid_motif"/>
</dbReference>
<comment type="caution">
    <text evidence="9">The sequence shown here is derived from an EMBL/GenBank/DDBJ whole genome shotgun (WGS) entry which is preliminary data.</text>
</comment>
<gene>
    <name evidence="9" type="ORF">ACFQPE_06415</name>
</gene>
<dbReference type="Gene3D" id="3.30.300.20">
    <property type="match status" value="1"/>
</dbReference>
<feature type="domain" description="Lipoyl-binding" evidence="7">
    <location>
        <begin position="2"/>
        <end position="77"/>
    </location>
</feature>
<dbReference type="PANTHER" id="PTHR43178:SF5">
    <property type="entry name" value="LIPOAMIDE ACYLTRANSFERASE COMPONENT OF BRANCHED-CHAIN ALPHA-KETO ACID DEHYDROGENASE COMPLEX, MITOCHONDRIAL"/>
    <property type="match status" value="1"/>
</dbReference>
<dbReference type="SUPFAM" id="SSF47005">
    <property type="entry name" value="Peripheral subunit-binding domain of 2-oxo acid dehydrogenase complex"/>
    <property type="match status" value="2"/>
</dbReference>
<feature type="compositionally biased region" description="Low complexity" evidence="6">
    <location>
        <begin position="174"/>
        <end position="188"/>
    </location>
</feature>
<feature type="compositionally biased region" description="Low complexity" evidence="6">
    <location>
        <begin position="97"/>
        <end position="122"/>
    </location>
</feature>
<dbReference type="InterPro" id="IPR036102">
    <property type="entry name" value="OsmC/Ohrsf"/>
</dbReference>
<dbReference type="GO" id="GO:0016746">
    <property type="term" value="F:acyltransferase activity"/>
    <property type="evidence" value="ECO:0007669"/>
    <property type="project" value="UniProtKB-KW"/>
</dbReference>
<evidence type="ECO:0000256" key="5">
    <source>
        <dbReference type="ARBA" id="ARBA00023315"/>
    </source>
</evidence>
<dbReference type="Gene3D" id="2.40.50.100">
    <property type="match status" value="1"/>
</dbReference>
<dbReference type="SUPFAM" id="SSF82784">
    <property type="entry name" value="OsmC-like"/>
    <property type="match status" value="1"/>
</dbReference>
<evidence type="ECO:0000313" key="9">
    <source>
        <dbReference type="EMBL" id="MFC7316431.1"/>
    </source>
</evidence>
<dbReference type="Pfam" id="PF02817">
    <property type="entry name" value="E3_binding"/>
    <property type="match status" value="2"/>
</dbReference>
<dbReference type="InterPro" id="IPR036625">
    <property type="entry name" value="E3-bd_dom_sf"/>
</dbReference>
<evidence type="ECO:0000256" key="6">
    <source>
        <dbReference type="SAM" id="MobiDB-lite"/>
    </source>
</evidence>
<dbReference type="InterPro" id="IPR003718">
    <property type="entry name" value="OsmC/Ohr_fam"/>
</dbReference>
<dbReference type="InterPro" id="IPR015946">
    <property type="entry name" value="KH_dom-like_a/b"/>
</dbReference>
<dbReference type="GeneID" id="79313850"/>
<keyword evidence="5" id="KW-0012">Acyltransferase</keyword>
<evidence type="ECO:0000313" key="10">
    <source>
        <dbReference type="Proteomes" id="UP001596547"/>
    </source>
</evidence>
<dbReference type="Pfam" id="PF00198">
    <property type="entry name" value="2-oxoacid_dh"/>
    <property type="match status" value="1"/>
</dbReference>
<dbReference type="PROSITE" id="PS00189">
    <property type="entry name" value="LIPOYL"/>
    <property type="match status" value="1"/>
</dbReference>
<proteinExistence type="inferred from homology"/>
<dbReference type="SUPFAM" id="SSF52777">
    <property type="entry name" value="CoA-dependent acyltransferases"/>
    <property type="match status" value="1"/>
</dbReference>
<dbReference type="InterPro" id="IPR050743">
    <property type="entry name" value="2-oxoacid_DH_E2_comp"/>
</dbReference>
<evidence type="ECO:0000259" key="8">
    <source>
        <dbReference type="PROSITE" id="PS51826"/>
    </source>
</evidence>
<dbReference type="CDD" id="cd06849">
    <property type="entry name" value="lipoyl_domain"/>
    <property type="match status" value="1"/>
</dbReference>
<dbReference type="PANTHER" id="PTHR43178">
    <property type="entry name" value="DIHYDROLIPOAMIDE ACETYLTRANSFERASE COMPONENT OF PYRUVATE DEHYDROGENASE COMPLEX"/>
    <property type="match status" value="1"/>
</dbReference>
<feature type="compositionally biased region" description="Low complexity" evidence="6">
    <location>
        <begin position="225"/>
        <end position="240"/>
    </location>
</feature>
<dbReference type="InterPro" id="IPR000089">
    <property type="entry name" value="Biotin_lipoyl"/>
</dbReference>
<evidence type="ECO:0000256" key="2">
    <source>
        <dbReference type="ARBA" id="ARBA00007317"/>
    </source>
</evidence>
<dbReference type="Gene3D" id="4.10.320.10">
    <property type="entry name" value="E3-binding domain"/>
    <property type="match status" value="2"/>
</dbReference>
<protein>
    <submittedName>
        <fullName evidence="9">2-oxo acid dehydrogenase subunit E2</fullName>
    </submittedName>
</protein>
<sequence>MAYIVRMPKLGLEMEGGALLEWRVEEGESVAEGDALAEIESEKTTAEVDARESGVLRRTFLAPGDEVPPGTPMGIVAGADEDISDLEAEAGADADGEAAPPEPEPAGGAAEGSASASGPPSATERASDAAGVARAESIRASPRARKRADELDVDLAGVDGTGPQGSITEGDVEAAAGSSAGDAGASADVRASPRAKRRADELGVDLGTVEGTGPQGSITEDDVEAAAGSAPTTTGPEGLTLLEERPFDGMRRTIARRLGESYREAVHVTEHRTVDAEELVAAREASSEALGVDVSLTDLLLVALSAALDEHPAFNAHFEDDTHRLYAEHNLCLAVDVEAGLIAPVLRDVGSASLADLADRRRELTERVLAGDYSMDDLTGGTFTVTNLGVLGVESFDPVINPPQVAILGVNALERRPTAEGETGVTVRRVLPLDLSFDHRVVDGADAARFLGTLLGHLEDPWPLLPEAVERPERSAALDLPEREVSARMRDGTAGTVSVGPVEWDFDLPTDLGGGGTAPTPVDAFLGSLASCVSLSVRMQADQRDVPLDDADVRVRGSPERGWLERVDVTVVLDSDADDETLEHLVDLGGRNCYVLDVLADDVDLGVSWRRA</sequence>
<accession>A0ABD6A813</accession>
<feature type="region of interest" description="Disordered" evidence="6">
    <location>
        <begin position="61"/>
        <end position="240"/>
    </location>
</feature>
<dbReference type="Gene3D" id="3.30.559.10">
    <property type="entry name" value="Chloramphenicol acetyltransferase-like domain"/>
    <property type="match status" value="1"/>
</dbReference>
<comment type="cofactor">
    <cofactor evidence="1">
        <name>(R)-lipoate</name>
        <dbReference type="ChEBI" id="CHEBI:83088"/>
    </cofactor>
</comment>
<evidence type="ECO:0000256" key="1">
    <source>
        <dbReference type="ARBA" id="ARBA00001938"/>
    </source>
</evidence>
<dbReference type="InterPro" id="IPR004167">
    <property type="entry name" value="PSBD"/>
</dbReference>
<dbReference type="Proteomes" id="UP001596547">
    <property type="component" value="Unassembled WGS sequence"/>
</dbReference>
<dbReference type="Pfam" id="PF00364">
    <property type="entry name" value="Biotin_lipoyl"/>
    <property type="match status" value="1"/>
</dbReference>
<dbReference type="EMBL" id="JBHTBF010000002">
    <property type="protein sequence ID" value="MFC7316431.1"/>
    <property type="molecule type" value="Genomic_DNA"/>
</dbReference>
<dbReference type="PROSITE" id="PS50968">
    <property type="entry name" value="BIOTINYL_LIPOYL"/>
    <property type="match status" value="1"/>
</dbReference>
<feature type="domain" description="Peripheral subunit-binding (PSBD)" evidence="8">
    <location>
        <begin position="190"/>
        <end position="227"/>
    </location>
</feature>
<feature type="domain" description="Peripheral subunit-binding (PSBD)" evidence="8">
    <location>
        <begin position="139"/>
        <end position="176"/>
    </location>
</feature>
<dbReference type="PROSITE" id="PS51826">
    <property type="entry name" value="PSBD"/>
    <property type="match status" value="2"/>
</dbReference>
<reference evidence="9 10" key="1">
    <citation type="journal article" date="2019" name="Int. J. Syst. Evol. Microbiol.">
        <title>The Global Catalogue of Microorganisms (GCM) 10K type strain sequencing project: providing services to taxonomists for standard genome sequencing and annotation.</title>
        <authorList>
            <consortium name="The Broad Institute Genomics Platform"/>
            <consortium name="The Broad Institute Genome Sequencing Center for Infectious Disease"/>
            <person name="Wu L."/>
            <person name="Ma J."/>
        </authorList>
    </citation>
    <scope>NUCLEOTIDE SEQUENCE [LARGE SCALE GENOMIC DNA]</scope>
    <source>
        <strain evidence="9 10">PSR21</strain>
    </source>
</reference>
<keyword evidence="10" id="KW-1185">Reference proteome</keyword>
<organism evidence="9 10">
    <name type="scientific">Halomarina halobia</name>
    <dbReference type="NCBI Taxonomy" id="3033386"/>
    <lineage>
        <taxon>Archaea</taxon>
        <taxon>Methanobacteriati</taxon>
        <taxon>Methanobacteriota</taxon>
        <taxon>Stenosarchaea group</taxon>
        <taxon>Halobacteria</taxon>
        <taxon>Halobacteriales</taxon>
        <taxon>Natronomonadaceae</taxon>
        <taxon>Halomarina</taxon>
    </lineage>
</organism>
<name>A0ABD6A813_9EURY</name>
<dbReference type="AlphaFoldDB" id="A0ABD6A813"/>
<keyword evidence="4" id="KW-0450">Lipoyl</keyword>
<dbReference type="InterPro" id="IPR023213">
    <property type="entry name" value="CAT-like_dom_sf"/>
</dbReference>
<keyword evidence="3" id="KW-0808">Transferase</keyword>
<evidence type="ECO:0000256" key="4">
    <source>
        <dbReference type="ARBA" id="ARBA00022823"/>
    </source>
</evidence>
<dbReference type="InterPro" id="IPR001078">
    <property type="entry name" value="2-oxoacid_DH_actylTfrase"/>
</dbReference>
<dbReference type="SUPFAM" id="SSF51230">
    <property type="entry name" value="Single hybrid motif"/>
    <property type="match status" value="1"/>
</dbReference>
<dbReference type="Pfam" id="PF02566">
    <property type="entry name" value="OsmC"/>
    <property type="match status" value="1"/>
</dbReference>
<comment type="similarity">
    <text evidence="2">Belongs to the 2-oxoacid dehydrogenase family.</text>
</comment>
<dbReference type="InterPro" id="IPR003016">
    <property type="entry name" value="2-oxoA_DH_lipoyl-BS"/>
</dbReference>
<evidence type="ECO:0000259" key="7">
    <source>
        <dbReference type="PROSITE" id="PS50968"/>
    </source>
</evidence>